<comment type="caution">
    <text evidence="2">The sequence shown here is derived from an EMBL/GenBank/DDBJ whole genome shotgun (WGS) entry which is preliminary data.</text>
</comment>
<protein>
    <submittedName>
        <fullName evidence="2">DUF4178 domain-containing protein</fullName>
    </submittedName>
</protein>
<evidence type="ECO:0000313" key="2">
    <source>
        <dbReference type="EMBL" id="MRG87702.1"/>
    </source>
</evidence>
<accession>A0A6G1X9T3</accession>
<keyword evidence="3" id="KW-1185">Reference proteome</keyword>
<dbReference type="InterPro" id="IPR025235">
    <property type="entry name" value="DUF4178"/>
</dbReference>
<proteinExistence type="predicted"/>
<dbReference type="OrthoDB" id="3775810at2"/>
<gene>
    <name evidence="2" type="ORF">GH754_15555</name>
</gene>
<organism evidence="2 3">
    <name type="scientific">Salinibacillus xinjiangensis</name>
    <dbReference type="NCBI Taxonomy" id="1229268"/>
    <lineage>
        <taxon>Bacteria</taxon>
        <taxon>Bacillati</taxon>
        <taxon>Bacillota</taxon>
        <taxon>Bacilli</taxon>
        <taxon>Bacillales</taxon>
        <taxon>Bacillaceae</taxon>
        <taxon>Salinibacillus</taxon>
    </lineage>
</organism>
<dbReference type="RefSeq" id="WP_153729591.1">
    <property type="nucleotide sequence ID" value="NZ_WJNH01000011.1"/>
</dbReference>
<evidence type="ECO:0000259" key="1">
    <source>
        <dbReference type="Pfam" id="PF13785"/>
    </source>
</evidence>
<name>A0A6G1X9T3_9BACI</name>
<dbReference type="AlphaFoldDB" id="A0A6G1X9T3"/>
<sequence length="171" mass="19635">MGIFSRLFSKKNQSNQQEVKERTVLNMEVGDIVSYDLVDYEVVGKIVYRDHGYEWTAYQLLEGKNTIWLSAEMDDELELGVYKTVQLPVSETFPKTLNYEGKTYHLEEEGNAQVHGQGRSKQLSGRTIHYGDYVDEEEETFLSVETWGTEVEVSLGHPIEEYEIKIIAGSI</sequence>
<reference evidence="2 3" key="1">
    <citation type="submission" date="2019-11" db="EMBL/GenBank/DDBJ databases">
        <authorList>
            <person name="Li J."/>
        </authorList>
    </citation>
    <scope>NUCLEOTIDE SEQUENCE [LARGE SCALE GENOMIC DNA]</scope>
    <source>
        <strain evidence="2 3">J4</strain>
    </source>
</reference>
<dbReference type="Proteomes" id="UP000480185">
    <property type="component" value="Unassembled WGS sequence"/>
</dbReference>
<evidence type="ECO:0000313" key="3">
    <source>
        <dbReference type="Proteomes" id="UP000480185"/>
    </source>
</evidence>
<feature type="domain" description="DUF4178" evidence="1">
    <location>
        <begin position="29"/>
        <end position="160"/>
    </location>
</feature>
<dbReference type="Pfam" id="PF13785">
    <property type="entry name" value="DUF4178"/>
    <property type="match status" value="1"/>
</dbReference>
<dbReference type="EMBL" id="WJNH01000011">
    <property type="protein sequence ID" value="MRG87702.1"/>
    <property type="molecule type" value="Genomic_DNA"/>
</dbReference>